<dbReference type="Proteomes" id="UP000095751">
    <property type="component" value="Unassembled WGS sequence"/>
</dbReference>
<accession>A0A1E7EVG8</accession>
<evidence type="ECO:0000259" key="2">
    <source>
        <dbReference type="PROSITE" id="PS50280"/>
    </source>
</evidence>
<feature type="region of interest" description="Disordered" evidence="1">
    <location>
        <begin position="71"/>
        <end position="94"/>
    </location>
</feature>
<dbReference type="AlphaFoldDB" id="A0A1E7EVG8"/>
<dbReference type="OrthoDB" id="46969at2759"/>
<gene>
    <name evidence="3" type="ORF">FRACYDRAFT_248097</name>
</gene>
<reference evidence="3 4" key="1">
    <citation type="submission" date="2016-09" db="EMBL/GenBank/DDBJ databases">
        <title>Extensive genetic diversity and differential bi-allelic expression allows diatom success in the polar Southern Ocean.</title>
        <authorList>
            <consortium name="DOE Joint Genome Institute"/>
            <person name="Mock T."/>
            <person name="Otillar R.P."/>
            <person name="Strauss J."/>
            <person name="Dupont C."/>
            <person name="Frickenhaus S."/>
            <person name="Maumus F."/>
            <person name="Mcmullan M."/>
            <person name="Sanges R."/>
            <person name="Schmutz J."/>
            <person name="Toseland A."/>
            <person name="Valas R."/>
            <person name="Veluchamy A."/>
            <person name="Ward B.J."/>
            <person name="Allen A."/>
            <person name="Barry K."/>
            <person name="Falciatore A."/>
            <person name="Ferrante M."/>
            <person name="Fortunato A.E."/>
            <person name="Gloeckner G."/>
            <person name="Gruber A."/>
            <person name="Hipkin R."/>
            <person name="Janech M."/>
            <person name="Kroth P."/>
            <person name="Leese F."/>
            <person name="Lindquist E."/>
            <person name="Lyon B.R."/>
            <person name="Martin J."/>
            <person name="Mayer C."/>
            <person name="Parker M."/>
            <person name="Quesneville H."/>
            <person name="Raymond J."/>
            <person name="Uhlig C."/>
            <person name="Valentin K.U."/>
            <person name="Worden A.Z."/>
            <person name="Armbrust E.V."/>
            <person name="Bowler C."/>
            <person name="Green B."/>
            <person name="Moulton V."/>
            <person name="Van Oosterhout C."/>
            <person name="Grigoriev I."/>
        </authorList>
    </citation>
    <scope>NUCLEOTIDE SEQUENCE [LARGE SCALE GENOMIC DNA]</scope>
    <source>
        <strain evidence="3 4">CCMP1102</strain>
    </source>
</reference>
<dbReference type="InterPro" id="IPR046341">
    <property type="entry name" value="SET_dom_sf"/>
</dbReference>
<feature type="domain" description="SET" evidence="2">
    <location>
        <begin position="182"/>
        <end position="333"/>
    </location>
</feature>
<dbReference type="InParanoid" id="A0A1E7EVG8"/>
<evidence type="ECO:0000313" key="4">
    <source>
        <dbReference type="Proteomes" id="UP000095751"/>
    </source>
</evidence>
<dbReference type="PROSITE" id="PS50280">
    <property type="entry name" value="SET"/>
    <property type="match status" value="1"/>
</dbReference>
<evidence type="ECO:0000256" key="1">
    <source>
        <dbReference type="SAM" id="MobiDB-lite"/>
    </source>
</evidence>
<evidence type="ECO:0000313" key="3">
    <source>
        <dbReference type="EMBL" id="OEU09847.1"/>
    </source>
</evidence>
<name>A0A1E7EVG8_9STRA</name>
<protein>
    <recommendedName>
        <fullName evidence="2">SET domain-containing protein</fullName>
    </recommendedName>
</protein>
<dbReference type="KEGG" id="fcy:FRACYDRAFT_248097"/>
<feature type="compositionally biased region" description="Low complexity" evidence="1">
    <location>
        <begin position="75"/>
        <end position="90"/>
    </location>
</feature>
<dbReference type="SUPFAM" id="SSF82199">
    <property type="entry name" value="SET domain"/>
    <property type="match status" value="1"/>
</dbReference>
<dbReference type="Gene3D" id="2.170.270.10">
    <property type="entry name" value="SET domain"/>
    <property type="match status" value="1"/>
</dbReference>
<sequence>MPRRISLSKTKRKNFKILLRLLFLRWYKKCILFLGGFGILTILCYNNRSLSSSSTTTSSTSSTFLRTRGAEHAGDSAGSASNAQDNNNNNIALRKVKSRPNKAKWMNMTRNAWHEELGCDKLTIRPVHTPEVWIGMREAYISVVGQEMATVPSTTTSSLSSSELSESSESLKASLFKTAFQIPFEVRQSPGMGRGIYTLIDVKKGQLLYDFSQTAQYRYANEFAEFLRIITPDLACDVLMWSYVQELSEGYTEKMSNDYGPFRIMTDLDPGSFCNNGGTSKGNMAWIITTTTTSTTTNHKTAPIIGRYDTVKSAPLVALRDIDAGEELLCIYSQFSEGLNKMIE</sequence>
<keyword evidence="4" id="KW-1185">Reference proteome</keyword>
<dbReference type="Pfam" id="PF00856">
    <property type="entry name" value="SET"/>
    <property type="match status" value="1"/>
</dbReference>
<dbReference type="EMBL" id="KV784374">
    <property type="protein sequence ID" value="OEU09847.1"/>
    <property type="molecule type" value="Genomic_DNA"/>
</dbReference>
<organism evidence="3 4">
    <name type="scientific">Fragilariopsis cylindrus CCMP1102</name>
    <dbReference type="NCBI Taxonomy" id="635003"/>
    <lineage>
        <taxon>Eukaryota</taxon>
        <taxon>Sar</taxon>
        <taxon>Stramenopiles</taxon>
        <taxon>Ochrophyta</taxon>
        <taxon>Bacillariophyta</taxon>
        <taxon>Bacillariophyceae</taxon>
        <taxon>Bacillariophycidae</taxon>
        <taxon>Bacillariales</taxon>
        <taxon>Bacillariaceae</taxon>
        <taxon>Fragilariopsis</taxon>
    </lineage>
</organism>
<dbReference type="InterPro" id="IPR001214">
    <property type="entry name" value="SET_dom"/>
</dbReference>
<proteinExistence type="predicted"/>